<dbReference type="Proteomes" id="UP000218965">
    <property type="component" value="Chromosome"/>
</dbReference>
<dbReference type="KEGG" id="malk:MalAC0309_1629"/>
<protein>
    <submittedName>
        <fullName evidence="1">Putative competence-damage inducible protein</fullName>
    </submittedName>
</protein>
<reference evidence="1 2" key="2">
    <citation type="submission" date="2016-01" db="EMBL/GenBank/DDBJ databases">
        <title>Microcella alkaliphila JAM AC0309 whole genome shotgun sequence.</title>
        <authorList>
            <person name="Kurata A."/>
            <person name="Hirose Y."/>
            <person name="Kishimoto N."/>
            <person name="Kobayashi T."/>
        </authorList>
    </citation>
    <scope>NUCLEOTIDE SEQUENCE [LARGE SCALE GENOMIC DNA]</scope>
    <source>
        <strain evidence="1 2">JAM AC0309</strain>
    </source>
</reference>
<dbReference type="RefSeq" id="WP_150129232.1">
    <property type="nucleotide sequence ID" value="NZ_AP017315.1"/>
</dbReference>
<dbReference type="AlphaFoldDB" id="A0A0U5B9H7"/>
<proteinExistence type="predicted"/>
<gene>
    <name evidence="1" type="primary">cinA</name>
    <name evidence="1" type="ORF">MalAC0309_1629</name>
</gene>
<sequence length="86" mass="9718">MTHTPDLRSTALAGSRRVDVEAAIAPILLRAMDRFDEASFRLDQRVLWARPAALRSRQSQIRELARAFYRLNVAMNRAFSAGFGGR</sequence>
<evidence type="ECO:0000313" key="1">
    <source>
        <dbReference type="EMBL" id="BAU32480.1"/>
    </source>
</evidence>
<organism evidence="1 2">
    <name type="scientific">Microcella alkaliphila</name>
    <dbReference type="NCBI Taxonomy" id="279828"/>
    <lineage>
        <taxon>Bacteria</taxon>
        <taxon>Bacillati</taxon>
        <taxon>Actinomycetota</taxon>
        <taxon>Actinomycetes</taxon>
        <taxon>Micrococcales</taxon>
        <taxon>Microbacteriaceae</taxon>
        <taxon>Microcella</taxon>
    </lineage>
</organism>
<dbReference type="EMBL" id="AP017315">
    <property type="protein sequence ID" value="BAU32480.1"/>
    <property type="molecule type" value="Genomic_DNA"/>
</dbReference>
<reference evidence="2" key="1">
    <citation type="submission" date="2015-12" db="EMBL/GenBank/DDBJ databases">
        <authorList>
            <person name="Shamseldin A."/>
            <person name="Moawad H."/>
            <person name="Abd El-Rahim W.M."/>
            <person name="Sadowsky M.J."/>
        </authorList>
    </citation>
    <scope>NUCLEOTIDE SEQUENCE [LARGE SCALE GENOMIC DNA]</scope>
    <source>
        <strain evidence="2">JAM AC0309</strain>
    </source>
</reference>
<accession>A0A0U5B9H7</accession>
<evidence type="ECO:0000313" key="2">
    <source>
        <dbReference type="Proteomes" id="UP000218965"/>
    </source>
</evidence>
<name>A0A0U5B9H7_9MICO</name>